<evidence type="ECO:0000313" key="4">
    <source>
        <dbReference type="Proteomes" id="UP000242381"/>
    </source>
</evidence>
<feature type="region of interest" description="Disordered" evidence="2">
    <location>
        <begin position="289"/>
        <end position="312"/>
    </location>
</feature>
<dbReference type="VEuPathDB" id="FungiDB:BCV72DRAFT_257183"/>
<evidence type="ECO:0000313" key="3">
    <source>
        <dbReference type="EMBL" id="ORE21212.1"/>
    </source>
</evidence>
<dbReference type="EMBL" id="KV921282">
    <property type="protein sequence ID" value="ORE21212.1"/>
    <property type="molecule type" value="Genomic_DNA"/>
</dbReference>
<reference evidence="3 4" key="1">
    <citation type="journal article" date="2016" name="Proc. Natl. Acad. Sci. U.S.A.">
        <title>Lipid metabolic changes in an early divergent fungus govern the establishment of a mutualistic symbiosis with endobacteria.</title>
        <authorList>
            <person name="Lastovetsky O.A."/>
            <person name="Gaspar M.L."/>
            <person name="Mondo S.J."/>
            <person name="LaButti K.M."/>
            <person name="Sandor L."/>
            <person name="Grigoriev I.V."/>
            <person name="Henry S.A."/>
            <person name="Pawlowska T.E."/>
        </authorList>
    </citation>
    <scope>NUCLEOTIDE SEQUENCE [LARGE SCALE GENOMIC DNA]</scope>
    <source>
        <strain evidence="3 4">ATCC 11559</strain>
    </source>
</reference>
<feature type="coiled-coil region" evidence="1">
    <location>
        <begin position="136"/>
        <end position="215"/>
    </location>
</feature>
<organism evidence="3 4">
    <name type="scientific">Rhizopus microsporus</name>
    <dbReference type="NCBI Taxonomy" id="58291"/>
    <lineage>
        <taxon>Eukaryota</taxon>
        <taxon>Fungi</taxon>
        <taxon>Fungi incertae sedis</taxon>
        <taxon>Mucoromycota</taxon>
        <taxon>Mucoromycotina</taxon>
        <taxon>Mucoromycetes</taxon>
        <taxon>Mucorales</taxon>
        <taxon>Mucorineae</taxon>
        <taxon>Rhizopodaceae</taxon>
        <taxon>Rhizopus</taxon>
    </lineage>
</organism>
<dbReference type="Proteomes" id="UP000242381">
    <property type="component" value="Unassembled WGS sequence"/>
</dbReference>
<accession>A0A1X0SAA8</accession>
<evidence type="ECO:0000256" key="2">
    <source>
        <dbReference type="SAM" id="MobiDB-lite"/>
    </source>
</evidence>
<dbReference type="OMA" id="QQFELWK"/>
<keyword evidence="1" id="KW-0175">Coiled coil</keyword>
<gene>
    <name evidence="3" type="ORF">BCV71DRAFT_261358</name>
</gene>
<name>A0A1X0SAA8_RHIZD</name>
<evidence type="ECO:0000256" key="1">
    <source>
        <dbReference type="SAM" id="Coils"/>
    </source>
</evidence>
<feature type="compositionally biased region" description="Basic and acidic residues" evidence="2">
    <location>
        <begin position="289"/>
        <end position="306"/>
    </location>
</feature>
<sequence>MFQQFKNIFPNASLNISSITSSIGIERTGLHRLEAIKSEISNINSLIHNRPEPNDGIDLQQSGRTSITELEATRQTMQKLEEGWETIHQNNLINYRKQKAVNELLRRLQHTGELHYTVCQQLEHSEADLREIQTSIGQIQNTALNLINTLAALEQQIDQANREHQIKEFEQWKENEEKELMNEIAARRALLVEKENKLKKEYEEYESIQKKKKLELYEATFNAELEDYKRRRETEISSLYNRRNMTSVQTSLEQLQLVDENKGDLDDFLGTSEANKAIETTTTSDIKELKDDLSSSDDERADILRDEDYDDV</sequence>
<dbReference type="AlphaFoldDB" id="A0A1X0SAA8"/>
<protein>
    <submittedName>
        <fullName evidence="3">Uncharacterized protein</fullName>
    </submittedName>
</protein>
<proteinExistence type="predicted"/>